<name>A0A1V3A1I8_9GAMM</name>
<comment type="caution">
    <text evidence="4">The sequence shown here is derived from an EMBL/GenBank/DDBJ whole genome shotgun (WGS) entry which is preliminary data.</text>
</comment>
<evidence type="ECO:0000256" key="1">
    <source>
        <dbReference type="SAM" id="MobiDB-lite"/>
    </source>
</evidence>
<evidence type="ECO:0000256" key="2">
    <source>
        <dbReference type="SAM" id="SignalP"/>
    </source>
</evidence>
<reference evidence="4 5" key="1">
    <citation type="submission" date="2017-02" db="EMBL/GenBank/DDBJ databases">
        <title>Genomic diversity within the haloalkaliphilic genus Thioalkalivibrio.</title>
        <authorList>
            <person name="Ahn A.-C."/>
            <person name="Meier-Kolthoff J."/>
            <person name="Overmars L."/>
            <person name="Richter M."/>
            <person name="Woyke T."/>
            <person name="Sorokin D.Y."/>
            <person name="Muyzer G."/>
        </authorList>
    </citation>
    <scope>NUCLEOTIDE SEQUENCE [LARGE SCALE GENOMIC DNA]</scope>
    <source>
        <strain evidence="4 5">HL17</strain>
    </source>
</reference>
<accession>A0A1V3A1I8</accession>
<evidence type="ECO:0000313" key="4">
    <source>
        <dbReference type="EMBL" id="OOC11212.1"/>
    </source>
</evidence>
<feature type="domain" description="LysM" evidence="3">
    <location>
        <begin position="77"/>
        <end position="125"/>
    </location>
</feature>
<feature type="signal peptide" evidence="2">
    <location>
        <begin position="1"/>
        <end position="28"/>
    </location>
</feature>
<dbReference type="EMBL" id="MUZR01000006">
    <property type="protein sequence ID" value="OOC11212.1"/>
    <property type="molecule type" value="Genomic_DNA"/>
</dbReference>
<dbReference type="InterPro" id="IPR052196">
    <property type="entry name" value="Bact_Kbp"/>
</dbReference>
<dbReference type="STRING" id="252474.B1A74_01795"/>
<feature type="region of interest" description="Disordered" evidence="1">
    <location>
        <begin position="31"/>
        <end position="76"/>
    </location>
</feature>
<dbReference type="Gene3D" id="3.10.350.10">
    <property type="entry name" value="LysM domain"/>
    <property type="match status" value="1"/>
</dbReference>
<dbReference type="PANTHER" id="PTHR34700">
    <property type="entry name" value="POTASSIUM BINDING PROTEIN KBP"/>
    <property type="match status" value="1"/>
</dbReference>
<dbReference type="CDD" id="cd00118">
    <property type="entry name" value="LysM"/>
    <property type="match status" value="1"/>
</dbReference>
<dbReference type="SMART" id="SM00257">
    <property type="entry name" value="LysM"/>
    <property type="match status" value="1"/>
</dbReference>
<gene>
    <name evidence="4" type="ORF">B1A74_01795</name>
</gene>
<dbReference type="PROSITE" id="PS51782">
    <property type="entry name" value="LYSM"/>
    <property type="match status" value="1"/>
</dbReference>
<dbReference type="AlphaFoldDB" id="A0A1V3A1I8"/>
<protein>
    <submittedName>
        <fullName evidence="4">Peptidoglycan-binding protein</fullName>
    </submittedName>
</protein>
<keyword evidence="2" id="KW-0732">Signal</keyword>
<sequence>MLKTRATTTSFVLPGVLFSVTLFLGGCAATGDTDTGSGTEDPENRTAETATPDNGERQEASGSATEETPEIRDSAPERYVVKKGDTLWDISAMYLDEPWYWPEIWAVNPEIENPHLIYPGDVLSIHYVDGEPRITVDGGPRVRPTKRLSPEVRVEELDDDTPPISTLQSFMFQPQVLDEETLEQAPYIVAADDDRVIYGPGDRVYVRNAEDTEEYEIYHIVRRDEMLLDPDTGEELGVATIPVGEAEIVEPGHVARANIRRGERETIRGDRLVPFAEEQDLLFEIGRPPEDIDGQVIKLFDAISQIGRYQAAVINRGERDGIENGHVFAAYTAGRTVRDPIAGTNESVDLPEERVGEVMVFKTFEKVSYVLVTESERTLREGYTVRHP</sequence>
<dbReference type="Proteomes" id="UP000189177">
    <property type="component" value="Unassembled WGS sequence"/>
</dbReference>
<evidence type="ECO:0000313" key="5">
    <source>
        <dbReference type="Proteomes" id="UP000189177"/>
    </source>
</evidence>
<dbReference type="SUPFAM" id="SSF54106">
    <property type="entry name" value="LysM domain"/>
    <property type="match status" value="1"/>
</dbReference>
<organism evidence="4 5">
    <name type="scientific">Thioalkalivibrio halophilus</name>
    <dbReference type="NCBI Taxonomy" id="252474"/>
    <lineage>
        <taxon>Bacteria</taxon>
        <taxon>Pseudomonadati</taxon>
        <taxon>Pseudomonadota</taxon>
        <taxon>Gammaproteobacteria</taxon>
        <taxon>Chromatiales</taxon>
        <taxon>Ectothiorhodospiraceae</taxon>
        <taxon>Thioalkalivibrio</taxon>
    </lineage>
</organism>
<dbReference type="InterPro" id="IPR018392">
    <property type="entry name" value="LysM"/>
</dbReference>
<dbReference type="OrthoDB" id="9765158at2"/>
<feature type="chain" id="PRO_5010694876" evidence="2">
    <location>
        <begin position="29"/>
        <end position="388"/>
    </location>
</feature>
<dbReference type="PANTHER" id="PTHR34700:SF4">
    <property type="entry name" value="PHAGE-LIKE ELEMENT PBSX PROTEIN XKDP"/>
    <property type="match status" value="1"/>
</dbReference>
<dbReference type="PROSITE" id="PS51257">
    <property type="entry name" value="PROKAR_LIPOPROTEIN"/>
    <property type="match status" value="1"/>
</dbReference>
<dbReference type="InterPro" id="IPR036779">
    <property type="entry name" value="LysM_dom_sf"/>
</dbReference>
<proteinExistence type="predicted"/>
<keyword evidence="5" id="KW-1185">Reference proteome</keyword>
<evidence type="ECO:0000259" key="3">
    <source>
        <dbReference type="PROSITE" id="PS51782"/>
    </source>
</evidence>
<dbReference type="Pfam" id="PF01476">
    <property type="entry name" value="LysM"/>
    <property type="match status" value="1"/>
</dbReference>